<evidence type="ECO:0000256" key="2">
    <source>
        <dbReference type="ARBA" id="ARBA00022737"/>
    </source>
</evidence>
<evidence type="ECO:0000256" key="4">
    <source>
        <dbReference type="SAM" id="Phobius"/>
    </source>
</evidence>
<evidence type="ECO:0000256" key="3">
    <source>
        <dbReference type="SAM" id="MobiDB-lite"/>
    </source>
</evidence>
<dbReference type="EMBL" id="JAUJDW010000047">
    <property type="protein sequence ID" value="KAK0647577.1"/>
    <property type="molecule type" value="Genomic_DNA"/>
</dbReference>
<dbReference type="InterPro" id="IPR015915">
    <property type="entry name" value="Kelch-typ_b-propeller"/>
</dbReference>
<evidence type="ECO:0000313" key="6">
    <source>
        <dbReference type="Proteomes" id="UP001175001"/>
    </source>
</evidence>
<dbReference type="Proteomes" id="UP001175001">
    <property type="component" value="Unassembled WGS sequence"/>
</dbReference>
<keyword evidence="2" id="KW-0677">Repeat</keyword>
<protein>
    <recommendedName>
        <fullName evidence="7">Kelch repeat-containing protein</fullName>
    </recommendedName>
</protein>
<name>A0AA39Y9X0_9PEZI</name>
<comment type="caution">
    <text evidence="5">The sequence shown here is derived from an EMBL/GenBank/DDBJ whole genome shotgun (WGS) entry which is preliminary data.</text>
</comment>
<gene>
    <name evidence="5" type="ORF">DIS24_g7592</name>
</gene>
<reference evidence="5" key="1">
    <citation type="submission" date="2023-06" db="EMBL/GenBank/DDBJ databases">
        <title>Multi-omics analyses reveal the molecular pathogenesis toolkit of Lasiodiplodia hormozganensis, a cross-kingdom pathogen.</title>
        <authorList>
            <person name="Felix C."/>
            <person name="Meneses R."/>
            <person name="Goncalves M.F.M."/>
            <person name="Tilleman L."/>
            <person name="Duarte A.S."/>
            <person name="Jorrin-Novo J.V."/>
            <person name="Van De Peer Y."/>
            <person name="Deforce D."/>
            <person name="Van Nieuwerburgh F."/>
            <person name="Esteves A.C."/>
            <person name="Alves A."/>
        </authorList>
    </citation>
    <scope>NUCLEOTIDE SEQUENCE</scope>
    <source>
        <strain evidence="5">CBS 339.90</strain>
    </source>
</reference>
<feature type="region of interest" description="Disordered" evidence="3">
    <location>
        <begin position="530"/>
        <end position="594"/>
    </location>
</feature>
<evidence type="ECO:0000313" key="5">
    <source>
        <dbReference type="EMBL" id="KAK0647577.1"/>
    </source>
</evidence>
<dbReference type="SUPFAM" id="SSF50965">
    <property type="entry name" value="Galactose oxidase, central domain"/>
    <property type="match status" value="1"/>
</dbReference>
<keyword evidence="4" id="KW-0472">Membrane</keyword>
<evidence type="ECO:0000256" key="1">
    <source>
        <dbReference type="ARBA" id="ARBA00022441"/>
    </source>
</evidence>
<dbReference type="PANTHER" id="PTHR46093:SF18">
    <property type="entry name" value="FIBRONECTIN TYPE-III DOMAIN-CONTAINING PROTEIN"/>
    <property type="match status" value="1"/>
</dbReference>
<organism evidence="5 6">
    <name type="scientific">Lasiodiplodia hormozganensis</name>
    <dbReference type="NCBI Taxonomy" id="869390"/>
    <lineage>
        <taxon>Eukaryota</taxon>
        <taxon>Fungi</taxon>
        <taxon>Dikarya</taxon>
        <taxon>Ascomycota</taxon>
        <taxon>Pezizomycotina</taxon>
        <taxon>Dothideomycetes</taxon>
        <taxon>Dothideomycetes incertae sedis</taxon>
        <taxon>Botryosphaeriales</taxon>
        <taxon>Botryosphaeriaceae</taxon>
        <taxon>Lasiodiplodia</taxon>
    </lineage>
</organism>
<keyword evidence="4" id="KW-1133">Transmembrane helix</keyword>
<accession>A0AA39Y9X0</accession>
<feature type="compositionally biased region" description="Low complexity" evidence="3">
    <location>
        <begin position="468"/>
        <end position="485"/>
    </location>
</feature>
<sequence>MVHFPYTGSRRIASALLTIAQLSTIIEASPFSRLAQNEPPADRFSLERRQSDVPSSSNFIRRALHGSTVVGNRLYIDGGEIAQYVDGNTDTQMSRVNNQTLSIDLSTSWTNASVQISALDKDVGGAPVFNFPGLWSDGNSAFYLFAGEVSPVAGDDATTPDVAVWKFSSTPSGDGSWERLATSDPQVFNQLTRPANALVAADSGGGKGFVLGGYESGRTDPDSHDSDTPVPGLVSFDWESGAWSNDSATPFTTYGTAVSGQMHFVPTFGEGGLLMMFGGESTTPTTWDEKSGQLQFNNVTMYEPETGSWYSQTTTGEAPGVRELFCVAGAAGKNGTYEIFVSGGWDAFQETCYEDMYILSLPGFHWFKAPNVSGGPRAFHTCNVIGNRQMVVIGGVNYKLGIPGDWKDPDPWSQGIGIFDMTKLTWSSGYDADAAAYESPDRVKSWYNQGNGNNVGWTNNKVRALFASTNGNSGSNNGGSNTSGSGRRRSKSSSNTGAIVGGVVGGVAGLALIAGAVWLFMRKRKRNAAGTGAAGEKDSAGAGGGYAYQQAPPYEVPAEMAGQGRAESPKRTPELPAGGNNEVHELAGTPGMGK</sequence>
<dbReference type="PANTHER" id="PTHR46093">
    <property type="entry name" value="ACYL-COA-BINDING DOMAIN-CONTAINING PROTEIN 5"/>
    <property type="match status" value="1"/>
</dbReference>
<dbReference type="Gene3D" id="2.120.10.80">
    <property type="entry name" value="Kelch-type beta propeller"/>
    <property type="match status" value="1"/>
</dbReference>
<keyword evidence="6" id="KW-1185">Reference proteome</keyword>
<feature type="transmembrane region" description="Helical" evidence="4">
    <location>
        <begin position="498"/>
        <end position="520"/>
    </location>
</feature>
<feature type="region of interest" description="Disordered" evidence="3">
    <location>
        <begin position="467"/>
        <end position="495"/>
    </location>
</feature>
<proteinExistence type="predicted"/>
<dbReference type="InterPro" id="IPR011043">
    <property type="entry name" value="Gal_Oxase/kelch_b-propeller"/>
</dbReference>
<evidence type="ECO:0008006" key="7">
    <source>
        <dbReference type="Google" id="ProtNLM"/>
    </source>
</evidence>
<dbReference type="AlphaFoldDB" id="A0AA39Y9X0"/>
<keyword evidence="1" id="KW-0880">Kelch repeat</keyword>
<keyword evidence="4" id="KW-0812">Transmembrane</keyword>